<feature type="transmembrane region" description="Helical" evidence="1">
    <location>
        <begin position="135"/>
        <end position="158"/>
    </location>
</feature>
<dbReference type="Proteomes" id="UP000661649">
    <property type="component" value="Unassembled WGS sequence"/>
</dbReference>
<dbReference type="InterPro" id="IPR010380">
    <property type="entry name" value="DUF975"/>
</dbReference>
<keyword evidence="1" id="KW-0472">Membrane</keyword>
<gene>
    <name evidence="2" type="ORF">H8712_11985</name>
</gene>
<dbReference type="PANTHER" id="PTHR40076">
    <property type="entry name" value="MEMBRANE PROTEIN-RELATED"/>
    <property type="match status" value="1"/>
</dbReference>
<dbReference type="RefSeq" id="WP_117456621.1">
    <property type="nucleotide sequence ID" value="NZ_JACRTP010000005.1"/>
</dbReference>
<keyword evidence="3" id="KW-1185">Reference proteome</keyword>
<organism evidence="2 3">
    <name type="scientific">Blautia stercoris</name>
    <dbReference type="NCBI Taxonomy" id="871664"/>
    <lineage>
        <taxon>Bacteria</taxon>
        <taxon>Bacillati</taxon>
        <taxon>Bacillota</taxon>
        <taxon>Clostridia</taxon>
        <taxon>Lachnospirales</taxon>
        <taxon>Lachnospiraceae</taxon>
        <taxon>Blautia</taxon>
    </lineage>
</organism>
<evidence type="ECO:0000256" key="1">
    <source>
        <dbReference type="SAM" id="Phobius"/>
    </source>
</evidence>
<sequence>MKRTSASLKLIARQQLSGNYGTPMAGILLLGLCSFLPSFFISSTMGTGTTMGLVTSQILVYVISLLVSVLKAGYSKMMVNICRGESFEGKDLAFAFTHHPDRFIIVHLIILIVQFVIGLPFNIPLWTDSSSISYIWLSVLAMCVDTIVALVLNLFLAVTDYLLLDDINLSAVDAMKKSCSLMKGNKWRYFYINLSFIPLLLASMLTCYIGLLWLMPYMEATMAAFYLDLKGEFDKKEEPVIELETKEYENLK</sequence>
<feature type="transmembrane region" description="Helical" evidence="1">
    <location>
        <begin position="53"/>
        <end position="74"/>
    </location>
</feature>
<feature type="transmembrane region" description="Helical" evidence="1">
    <location>
        <begin position="103"/>
        <end position="123"/>
    </location>
</feature>
<keyword evidence="1" id="KW-1133">Transmembrane helix</keyword>
<dbReference type="PANTHER" id="PTHR40076:SF1">
    <property type="entry name" value="MEMBRANE PROTEIN"/>
    <property type="match status" value="1"/>
</dbReference>
<feature type="transmembrane region" description="Helical" evidence="1">
    <location>
        <begin position="190"/>
        <end position="215"/>
    </location>
</feature>
<keyword evidence="1" id="KW-0812">Transmembrane</keyword>
<evidence type="ECO:0000313" key="2">
    <source>
        <dbReference type="EMBL" id="MBC8629319.1"/>
    </source>
</evidence>
<dbReference type="EMBL" id="JACRTP010000005">
    <property type="protein sequence ID" value="MBC8629319.1"/>
    <property type="molecule type" value="Genomic_DNA"/>
</dbReference>
<protein>
    <submittedName>
        <fullName evidence="2">DUF975 family protein</fullName>
    </submittedName>
</protein>
<evidence type="ECO:0000313" key="3">
    <source>
        <dbReference type="Proteomes" id="UP000661649"/>
    </source>
</evidence>
<accession>A0ABR7PDC8</accession>
<name>A0ABR7PDC8_9FIRM</name>
<reference evidence="2 3" key="1">
    <citation type="submission" date="2020-08" db="EMBL/GenBank/DDBJ databases">
        <title>Genome public.</title>
        <authorList>
            <person name="Liu C."/>
            <person name="Sun Q."/>
        </authorList>
    </citation>
    <scope>NUCLEOTIDE SEQUENCE [LARGE SCALE GENOMIC DNA]</scope>
    <source>
        <strain evidence="2 3">3_YM_SP_D4_24.mj</strain>
    </source>
</reference>
<feature type="transmembrane region" description="Helical" evidence="1">
    <location>
        <begin position="20"/>
        <end position="41"/>
    </location>
</feature>
<dbReference type="Pfam" id="PF06161">
    <property type="entry name" value="DUF975"/>
    <property type="match status" value="1"/>
</dbReference>
<comment type="caution">
    <text evidence="2">The sequence shown here is derived from an EMBL/GenBank/DDBJ whole genome shotgun (WGS) entry which is preliminary data.</text>
</comment>
<proteinExistence type="predicted"/>